<organism evidence="1">
    <name type="scientific">marine sediment metagenome</name>
    <dbReference type="NCBI Taxonomy" id="412755"/>
    <lineage>
        <taxon>unclassified sequences</taxon>
        <taxon>metagenomes</taxon>
        <taxon>ecological metagenomes</taxon>
    </lineage>
</organism>
<protein>
    <recommendedName>
        <fullName evidence="2">Helix-turn-helix type 11 domain-containing protein</fullName>
    </recommendedName>
</protein>
<dbReference type="InterPro" id="IPR036388">
    <property type="entry name" value="WH-like_DNA-bd_sf"/>
</dbReference>
<dbReference type="AlphaFoldDB" id="A0A0F9D5B8"/>
<evidence type="ECO:0008006" key="2">
    <source>
        <dbReference type="Google" id="ProtNLM"/>
    </source>
</evidence>
<proteinExistence type="predicted"/>
<accession>A0A0F9D5B8</accession>
<name>A0A0F9D5B8_9ZZZZ</name>
<sequence>MASKTREVTIIESKGAFSIFKQSKISKKDYDFSGLLALRQLLSNEKARILHIIKNKKPSSIYELSKILGRGFKAVNDDLKLLERFGFIDLIEEKTKKRIRHRPEIVVDSVTINVKI</sequence>
<comment type="caution">
    <text evidence="1">The sequence shown here is derived from an EMBL/GenBank/DDBJ whole genome shotgun (WGS) entry which is preliminary data.</text>
</comment>
<evidence type="ECO:0000313" key="1">
    <source>
        <dbReference type="EMBL" id="KKL56938.1"/>
    </source>
</evidence>
<reference evidence="1" key="1">
    <citation type="journal article" date="2015" name="Nature">
        <title>Complex archaea that bridge the gap between prokaryotes and eukaryotes.</title>
        <authorList>
            <person name="Spang A."/>
            <person name="Saw J.H."/>
            <person name="Jorgensen S.L."/>
            <person name="Zaremba-Niedzwiedzka K."/>
            <person name="Martijn J."/>
            <person name="Lind A.E."/>
            <person name="van Eijk R."/>
            <person name="Schleper C."/>
            <person name="Guy L."/>
            <person name="Ettema T.J."/>
        </authorList>
    </citation>
    <scope>NUCLEOTIDE SEQUENCE</scope>
</reference>
<dbReference type="InterPro" id="IPR036390">
    <property type="entry name" value="WH_DNA-bd_sf"/>
</dbReference>
<dbReference type="Pfam" id="PF25212">
    <property type="entry name" value="HVO_A0114"/>
    <property type="match status" value="1"/>
</dbReference>
<gene>
    <name evidence="1" type="ORF">LCGC14_2240440</name>
</gene>
<dbReference type="SUPFAM" id="SSF46785">
    <property type="entry name" value="Winged helix' DNA-binding domain"/>
    <property type="match status" value="1"/>
</dbReference>
<dbReference type="EMBL" id="LAZR01030329">
    <property type="protein sequence ID" value="KKL56938.1"/>
    <property type="molecule type" value="Genomic_DNA"/>
</dbReference>
<dbReference type="Gene3D" id="1.10.10.10">
    <property type="entry name" value="Winged helix-like DNA-binding domain superfamily/Winged helix DNA-binding domain"/>
    <property type="match status" value="1"/>
</dbReference>